<keyword evidence="2 5" id="KW-0125">Carotenoid biosynthesis</keyword>
<comment type="caution">
    <text evidence="7">The sequence shown here is derived from an EMBL/GenBank/DDBJ whole genome shotgun (WGS) entry which is preliminary data.</text>
</comment>
<evidence type="ECO:0000313" key="7">
    <source>
        <dbReference type="EMBL" id="MDL5375452.1"/>
    </source>
</evidence>
<accession>A0ABT7MLU6</accession>
<name>A0ABT7MLU6_9BACL</name>
<evidence type="ECO:0000256" key="2">
    <source>
        <dbReference type="ARBA" id="ARBA00022746"/>
    </source>
</evidence>
<feature type="domain" description="Amine oxidase" evidence="6">
    <location>
        <begin position="25"/>
        <end position="498"/>
    </location>
</feature>
<dbReference type="Gene3D" id="3.50.50.60">
    <property type="entry name" value="FAD/NAD(P)-binding domain"/>
    <property type="match status" value="2"/>
</dbReference>
<dbReference type="PANTHER" id="PTHR43734:SF1">
    <property type="entry name" value="PHYTOENE DESATURASE"/>
    <property type="match status" value="1"/>
</dbReference>
<evidence type="ECO:0000313" key="8">
    <source>
        <dbReference type="Proteomes" id="UP001230807"/>
    </source>
</evidence>
<reference evidence="7 8" key="1">
    <citation type="submission" date="2023-06" db="EMBL/GenBank/DDBJ databases">
        <title>Influencing factors and mechanism of Cr(VI) reduction by facultative anaerobic Exiguobacterium sp. PY14.</title>
        <authorList>
            <person name="Zou L."/>
        </authorList>
    </citation>
    <scope>NUCLEOTIDE SEQUENCE [LARGE SCALE GENOMIC DNA]</scope>
    <source>
        <strain evidence="7 8">PY14</strain>
    </source>
</reference>
<dbReference type="GO" id="GO:0016491">
    <property type="term" value="F:oxidoreductase activity"/>
    <property type="evidence" value="ECO:0007669"/>
    <property type="project" value="UniProtKB-KW"/>
</dbReference>
<keyword evidence="3 5" id="KW-0560">Oxidoreductase</keyword>
<comment type="pathway">
    <text evidence="1 5">Carotenoid biosynthesis.</text>
</comment>
<dbReference type="InterPro" id="IPR002937">
    <property type="entry name" value="Amino_oxidase"/>
</dbReference>
<dbReference type="Pfam" id="PF01593">
    <property type="entry name" value="Amino_oxidase"/>
    <property type="match status" value="1"/>
</dbReference>
<proteinExistence type="inferred from homology"/>
<dbReference type="SUPFAM" id="SSF51905">
    <property type="entry name" value="FAD/NAD(P)-binding domain"/>
    <property type="match status" value="1"/>
</dbReference>
<keyword evidence="8" id="KW-1185">Reference proteome</keyword>
<dbReference type="Proteomes" id="UP001230807">
    <property type="component" value="Unassembled WGS sequence"/>
</dbReference>
<dbReference type="EMBL" id="JASWER010000001">
    <property type="protein sequence ID" value="MDL5375452.1"/>
    <property type="molecule type" value="Genomic_DNA"/>
</dbReference>
<sequence>MRDYSHRELFNVSEKRVAVIGAGPGGLAAAMLLASRGVKVTVFEKQAFVGGRTSRLQVGEFAFDRGPTFLNMPYILEEIFEETGRDLHDYVEMKRLEPMYDLYFDRGNRVLSMTTDRDQMHQAIEEQFPGNGEGYERFMAEQAIKLSKLMPVLQTAHDKLTDYVATRVLKALPFLSIGKSLYDVLSEYFTSEELKYAFTFQAKYLGMSAWDCPGGFSILSYMEHAYGVHHPIGGVNQLCTAMARVIEEEGGEIRLGEGVNRLLLDGKRVNGLVANNVHYAFDEVIVGADFAHAMTTLVPSDALTRWSPKQLKKKRYSCSTFMLYLGLDRVYDDVAHHSIHFADDYERNVKEMTQDLKLSEDFSFYVQNASNIDPTLAPAGKSSLYVLVPVPNNLSNLPWEKLEATMTERVLDALETRSPYRDIRNHIEVMQPLTPNDWEAFGVYEGATFNLGHNLSQMMYFRPHNQFEELDHVWLVGGGTHPGSGLPTIFESARITANLLRDRAGVGQ</sequence>
<evidence type="ECO:0000259" key="6">
    <source>
        <dbReference type="Pfam" id="PF01593"/>
    </source>
</evidence>
<dbReference type="RefSeq" id="WP_286038202.1">
    <property type="nucleotide sequence ID" value="NZ_CP183077.1"/>
</dbReference>
<gene>
    <name evidence="7" type="primary">crtI</name>
    <name evidence="7" type="ORF">QR695_00385</name>
</gene>
<evidence type="ECO:0000256" key="3">
    <source>
        <dbReference type="ARBA" id="ARBA00023002"/>
    </source>
</evidence>
<evidence type="ECO:0000256" key="1">
    <source>
        <dbReference type="ARBA" id="ARBA00004829"/>
    </source>
</evidence>
<protein>
    <submittedName>
        <fullName evidence="7">Phytoene desaturase family protein</fullName>
        <ecNumber evidence="7">1.-.-.-</ecNumber>
    </submittedName>
</protein>
<dbReference type="PANTHER" id="PTHR43734">
    <property type="entry name" value="PHYTOENE DESATURASE"/>
    <property type="match status" value="1"/>
</dbReference>
<evidence type="ECO:0000256" key="4">
    <source>
        <dbReference type="ARBA" id="ARBA00038322"/>
    </source>
</evidence>
<dbReference type="NCBIfam" id="TIGR02734">
    <property type="entry name" value="crtI_fam"/>
    <property type="match status" value="1"/>
</dbReference>
<evidence type="ECO:0000256" key="5">
    <source>
        <dbReference type="RuleBase" id="RU362075"/>
    </source>
</evidence>
<comment type="similarity">
    <text evidence="4">Belongs to the carotenoid/retinoid oxidoreductase family. CrtN subfamily.</text>
</comment>
<dbReference type="EC" id="1.-.-.-" evidence="7"/>
<dbReference type="PRINTS" id="PR00419">
    <property type="entry name" value="ADXRDTASE"/>
</dbReference>
<dbReference type="InterPro" id="IPR014105">
    <property type="entry name" value="Carotenoid/retinoid_OxRdtase"/>
</dbReference>
<organism evidence="7 8">
    <name type="scientific">Exiguobacterium mexicanum</name>
    <dbReference type="NCBI Taxonomy" id="340146"/>
    <lineage>
        <taxon>Bacteria</taxon>
        <taxon>Bacillati</taxon>
        <taxon>Bacillota</taxon>
        <taxon>Bacilli</taxon>
        <taxon>Bacillales</taxon>
        <taxon>Bacillales Family XII. Incertae Sedis</taxon>
        <taxon>Exiguobacterium</taxon>
    </lineage>
</organism>
<dbReference type="InterPro" id="IPR036188">
    <property type="entry name" value="FAD/NAD-bd_sf"/>
</dbReference>